<dbReference type="FunCoup" id="H0XG48">
    <property type="interactions" value="101"/>
</dbReference>
<dbReference type="GO" id="GO:0006508">
    <property type="term" value="P:proteolysis"/>
    <property type="evidence" value="ECO:0007669"/>
    <property type="project" value="UniProtKB-KW"/>
</dbReference>
<dbReference type="Pfam" id="PF00089">
    <property type="entry name" value="Trypsin"/>
    <property type="match status" value="1"/>
</dbReference>
<keyword evidence="7" id="KW-0812">Transmembrane</keyword>
<dbReference type="PANTHER" id="PTHR24253">
    <property type="entry name" value="TRANSMEMBRANE PROTEASE SERINE"/>
    <property type="match status" value="1"/>
</dbReference>
<dbReference type="eggNOG" id="KOG3627">
    <property type="taxonomic scope" value="Eukaryota"/>
</dbReference>
<reference evidence="10" key="1">
    <citation type="submission" date="2011-03" db="EMBL/GenBank/DDBJ databases">
        <title>Version 3 of the genome sequence of Otolemur garnettii (Bushbaby).</title>
        <authorList>
            <consortium name="The Broad Institute Genome Sequencing Platform"/>
            <person name="Di Palma F."/>
            <person name="Johnson J."/>
            <person name="Lander E.S."/>
            <person name="Lindblad-Toh K."/>
            <person name="Jaffe D.B."/>
            <person name="Gnerre S."/>
            <person name="MacCallum I."/>
            <person name="Przybylski D."/>
            <person name="Ribeiro F.J."/>
            <person name="Burton J.N."/>
            <person name="Walker B.J."/>
            <person name="Sharpe T."/>
            <person name="Hall G."/>
        </authorList>
    </citation>
    <scope>NUCLEOTIDE SEQUENCE [LARGE SCALE GENOMIC DNA]</scope>
</reference>
<dbReference type="SUPFAM" id="SSF50494">
    <property type="entry name" value="Trypsin-like serine proteases"/>
    <property type="match status" value="1"/>
</dbReference>
<evidence type="ECO:0000256" key="2">
    <source>
        <dbReference type="ARBA" id="ARBA00022729"/>
    </source>
</evidence>
<dbReference type="GeneTree" id="ENSGT00940000163134"/>
<evidence type="ECO:0000256" key="6">
    <source>
        <dbReference type="RuleBase" id="RU363034"/>
    </source>
</evidence>
<evidence type="ECO:0000256" key="7">
    <source>
        <dbReference type="SAM" id="Phobius"/>
    </source>
</evidence>
<dbReference type="InterPro" id="IPR001314">
    <property type="entry name" value="Peptidase_S1A"/>
</dbReference>
<evidence type="ECO:0000256" key="1">
    <source>
        <dbReference type="ARBA" id="ARBA00022670"/>
    </source>
</evidence>
<evidence type="ECO:0000313" key="10">
    <source>
        <dbReference type="Proteomes" id="UP000005225"/>
    </source>
</evidence>
<dbReference type="OMA" id="CEYNDTW"/>
<dbReference type="STRING" id="30611.ENSOGAP00000015028"/>
<keyword evidence="2" id="KW-0732">Signal</keyword>
<dbReference type="EMBL" id="AAQR03112545">
    <property type="status" value="NOT_ANNOTATED_CDS"/>
    <property type="molecule type" value="Genomic_DNA"/>
</dbReference>
<dbReference type="HOGENOM" id="CLU_006842_0_4_1"/>
<dbReference type="GO" id="GO:0004252">
    <property type="term" value="F:serine-type endopeptidase activity"/>
    <property type="evidence" value="ECO:0007669"/>
    <property type="project" value="InterPro"/>
</dbReference>
<protein>
    <recommendedName>
        <fullName evidence="8">Peptidase S1 domain-containing protein</fullName>
    </recommendedName>
</protein>
<dbReference type="InterPro" id="IPR033116">
    <property type="entry name" value="TRYPSIN_SER"/>
</dbReference>
<dbReference type="Proteomes" id="UP000005225">
    <property type="component" value="Unassembled WGS sequence"/>
</dbReference>
<reference evidence="9" key="3">
    <citation type="submission" date="2025-09" db="UniProtKB">
        <authorList>
            <consortium name="Ensembl"/>
        </authorList>
    </citation>
    <scope>IDENTIFICATION</scope>
</reference>
<dbReference type="InterPro" id="IPR018114">
    <property type="entry name" value="TRYPSIN_HIS"/>
</dbReference>
<dbReference type="PROSITE" id="PS00135">
    <property type="entry name" value="TRYPSIN_SER"/>
    <property type="match status" value="1"/>
</dbReference>
<evidence type="ECO:0000313" key="9">
    <source>
        <dbReference type="Ensembl" id="ENSOGAP00000015028.2"/>
    </source>
</evidence>
<keyword evidence="3 6" id="KW-0378">Hydrolase</keyword>
<dbReference type="Ensembl" id="ENSOGAT00000016791.2">
    <property type="protein sequence ID" value="ENSOGAP00000015028.2"/>
    <property type="gene ID" value="ENSOGAG00000016789.2"/>
</dbReference>
<accession>H0XG48</accession>
<keyword evidence="10" id="KW-1185">Reference proteome</keyword>
<dbReference type="PANTHER" id="PTHR24253:SF159">
    <property type="entry name" value="SERINE PROTEASE 42"/>
    <property type="match status" value="1"/>
</dbReference>
<keyword evidence="1 6" id="KW-0645">Protease</keyword>
<keyword evidence="5" id="KW-0325">Glycoprotein</keyword>
<dbReference type="PROSITE" id="PS50240">
    <property type="entry name" value="TRYPSIN_DOM"/>
    <property type="match status" value="1"/>
</dbReference>
<dbReference type="PROSITE" id="PS00134">
    <property type="entry name" value="TRYPSIN_HIS"/>
    <property type="match status" value="1"/>
</dbReference>
<keyword evidence="7" id="KW-0472">Membrane</keyword>
<evidence type="ECO:0000259" key="8">
    <source>
        <dbReference type="PROSITE" id="PS50240"/>
    </source>
</evidence>
<dbReference type="CDD" id="cd00190">
    <property type="entry name" value="Tryp_SPc"/>
    <property type="match status" value="1"/>
</dbReference>
<feature type="domain" description="Peptidase S1" evidence="8">
    <location>
        <begin position="38"/>
        <end position="274"/>
    </location>
</feature>
<dbReference type="Gene3D" id="2.40.10.10">
    <property type="entry name" value="Trypsin-like serine proteases"/>
    <property type="match status" value="2"/>
</dbReference>
<dbReference type="FunFam" id="2.40.10.10:FF:000024">
    <property type="entry name" value="Serine protease 53"/>
    <property type="match status" value="1"/>
</dbReference>
<name>H0XG48_OTOGA</name>
<evidence type="ECO:0000256" key="3">
    <source>
        <dbReference type="ARBA" id="ARBA00022801"/>
    </source>
</evidence>
<evidence type="ECO:0000256" key="4">
    <source>
        <dbReference type="ARBA" id="ARBA00023157"/>
    </source>
</evidence>
<organism evidence="9 10">
    <name type="scientific">Otolemur garnettii</name>
    <name type="common">Small-eared galago</name>
    <name type="synonym">Garnett's greater bushbaby</name>
    <dbReference type="NCBI Taxonomy" id="30611"/>
    <lineage>
        <taxon>Eukaryota</taxon>
        <taxon>Metazoa</taxon>
        <taxon>Chordata</taxon>
        <taxon>Craniata</taxon>
        <taxon>Vertebrata</taxon>
        <taxon>Euteleostomi</taxon>
        <taxon>Mammalia</taxon>
        <taxon>Eutheria</taxon>
        <taxon>Euarchontoglires</taxon>
        <taxon>Primates</taxon>
        <taxon>Strepsirrhini</taxon>
        <taxon>Lorisiformes</taxon>
        <taxon>Galagidae</taxon>
        <taxon>Otolemur</taxon>
    </lineage>
</organism>
<dbReference type="InParanoid" id="H0XG48"/>
<reference evidence="9" key="2">
    <citation type="submission" date="2025-08" db="UniProtKB">
        <authorList>
            <consortium name="Ensembl"/>
        </authorList>
    </citation>
    <scope>IDENTIFICATION</scope>
</reference>
<keyword evidence="7" id="KW-1133">Transmembrane helix</keyword>
<keyword evidence="6" id="KW-0720">Serine protease</keyword>
<dbReference type="InterPro" id="IPR009003">
    <property type="entry name" value="Peptidase_S1_PA"/>
</dbReference>
<dbReference type="InterPro" id="IPR043504">
    <property type="entry name" value="Peptidase_S1_PA_chymotrypsin"/>
</dbReference>
<dbReference type="InterPro" id="IPR001254">
    <property type="entry name" value="Trypsin_dom"/>
</dbReference>
<proteinExistence type="predicted"/>
<keyword evidence="4" id="KW-1015">Disulfide bond</keyword>
<dbReference type="PRINTS" id="PR00722">
    <property type="entry name" value="CHYMOTRYPSIN"/>
</dbReference>
<evidence type="ECO:0000256" key="5">
    <source>
        <dbReference type="ARBA" id="ARBA00023180"/>
    </source>
</evidence>
<dbReference type="SMART" id="SM00020">
    <property type="entry name" value="Tryp_SPc"/>
    <property type="match status" value="1"/>
</dbReference>
<feature type="transmembrane region" description="Helical" evidence="7">
    <location>
        <begin position="268"/>
        <end position="292"/>
    </location>
</feature>
<sequence length="294" mass="32643">QSDRPSPPAPGQVPHKKGPPVCPFANFQTMCGNSFLKILGGADAQEGRWPWQVSLRINNRHVCGGSLILAQWVLTAAHCILSRFHYSVKMGDVSVYTRNTSLIIPVENIIVYPEFRTLRTVQNDLALLHLLYPVNFTSNIQPICIPQQTFQVEAGTRCWVTGWGKLKESVESVPSETLQEVEQYIILYKKCNEMIRSYMPSTTELVLEGMICGYNQKGKDACQGDSGGPMVCEYNATWIQVGIVSWGVGCGREGIPGVYTATSPYSKWMVAVVNQATSLYSVVFLILLLCFVQP</sequence>
<dbReference type="AlphaFoldDB" id="H0XG48"/>